<dbReference type="GO" id="GO:0006508">
    <property type="term" value="P:proteolysis"/>
    <property type="evidence" value="ECO:0007669"/>
    <property type="project" value="InterPro"/>
</dbReference>
<feature type="signal peptide" evidence="2">
    <location>
        <begin position="1"/>
        <end position="17"/>
    </location>
</feature>
<dbReference type="PANTHER" id="PTHR24252:SF7">
    <property type="entry name" value="HYALIN"/>
    <property type="match status" value="1"/>
</dbReference>
<feature type="domain" description="Peptidase S1" evidence="3">
    <location>
        <begin position="37"/>
        <end position="210"/>
    </location>
</feature>
<evidence type="ECO:0000256" key="2">
    <source>
        <dbReference type="SAM" id="SignalP"/>
    </source>
</evidence>
<dbReference type="PRINTS" id="PR00722">
    <property type="entry name" value="CHYMOTRYPSIN"/>
</dbReference>
<keyword evidence="2" id="KW-0732">Signal</keyword>
<gene>
    <name evidence="4" type="ORF">PFISCL1PPCAC_17815</name>
</gene>
<dbReference type="PANTHER" id="PTHR24252">
    <property type="entry name" value="ACROSIN-RELATED"/>
    <property type="match status" value="1"/>
</dbReference>
<name>A0AAV5W7U4_9BILA</name>
<dbReference type="InterPro" id="IPR001254">
    <property type="entry name" value="Trypsin_dom"/>
</dbReference>
<evidence type="ECO:0000313" key="5">
    <source>
        <dbReference type="Proteomes" id="UP001432322"/>
    </source>
</evidence>
<evidence type="ECO:0000256" key="1">
    <source>
        <dbReference type="ARBA" id="ARBA00023157"/>
    </source>
</evidence>
<dbReference type="PROSITE" id="PS50240">
    <property type="entry name" value="TRYPSIN_DOM"/>
    <property type="match status" value="1"/>
</dbReference>
<feature type="non-terminal residue" evidence="4">
    <location>
        <position position="1"/>
    </location>
</feature>
<dbReference type="InterPro" id="IPR018114">
    <property type="entry name" value="TRYPSIN_HIS"/>
</dbReference>
<dbReference type="InterPro" id="IPR001314">
    <property type="entry name" value="Peptidase_S1A"/>
</dbReference>
<keyword evidence="1" id="KW-1015">Disulfide bond</keyword>
<dbReference type="GO" id="GO:0004252">
    <property type="term" value="F:serine-type endopeptidase activity"/>
    <property type="evidence" value="ECO:0007669"/>
    <property type="project" value="InterPro"/>
</dbReference>
<dbReference type="FunFam" id="2.40.10.10:FF:000068">
    <property type="entry name" value="transmembrane protease serine 2"/>
    <property type="match status" value="1"/>
</dbReference>
<dbReference type="SUPFAM" id="SSF50494">
    <property type="entry name" value="Trypsin-like serine proteases"/>
    <property type="match status" value="1"/>
</dbReference>
<evidence type="ECO:0000313" key="4">
    <source>
        <dbReference type="EMBL" id="GMT26518.1"/>
    </source>
</evidence>
<dbReference type="InterPro" id="IPR009003">
    <property type="entry name" value="Peptidase_S1_PA"/>
</dbReference>
<reference evidence="4" key="1">
    <citation type="submission" date="2023-10" db="EMBL/GenBank/DDBJ databases">
        <title>Genome assembly of Pristionchus species.</title>
        <authorList>
            <person name="Yoshida K."/>
            <person name="Sommer R.J."/>
        </authorList>
    </citation>
    <scope>NUCLEOTIDE SEQUENCE</scope>
    <source>
        <strain evidence="4">RS5133</strain>
    </source>
</reference>
<organism evidence="4 5">
    <name type="scientific">Pristionchus fissidentatus</name>
    <dbReference type="NCBI Taxonomy" id="1538716"/>
    <lineage>
        <taxon>Eukaryota</taxon>
        <taxon>Metazoa</taxon>
        <taxon>Ecdysozoa</taxon>
        <taxon>Nematoda</taxon>
        <taxon>Chromadorea</taxon>
        <taxon>Rhabditida</taxon>
        <taxon>Rhabditina</taxon>
        <taxon>Diplogasteromorpha</taxon>
        <taxon>Diplogasteroidea</taxon>
        <taxon>Neodiplogasteridae</taxon>
        <taxon>Pristionchus</taxon>
    </lineage>
</organism>
<comment type="caution">
    <text evidence="4">The sequence shown here is derived from an EMBL/GenBank/DDBJ whole genome shotgun (WGS) entry which is preliminary data.</text>
</comment>
<dbReference type="AlphaFoldDB" id="A0AAV5W7U4"/>
<sequence length="210" mass="23198">SLLHILALLSLVIGVFTHCGYVRNTTNPKGGRGRRMIIGGEKVKSASYWPWQVAVQVYGLNGTTEEYEWRKNCGGTVIAERWILTAAHCIKYWNKYRIVGDTLNANTGRASDSTLISDVARAILHEGYQNLLKNKTTKGTLFNDIALLELNDTLAFNDIVEPICLPSREKIIPEYGTTIAVGFGQSNGAEPSTREILVQDGILARANHHS</sequence>
<protein>
    <recommendedName>
        <fullName evidence="3">Peptidase S1 domain-containing protein</fullName>
    </recommendedName>
</protein>
<dbReference type="Proteomes" id="UP001432322">
    <property type="component" value="Unassembled WGS sequence"/>
</dbReference>
<evidence type="ECO:0000259" key="3">
    <source>
        <dbReference type="PROSITE" id="PS50240"/>
    </source>
</evidence>
<dbReference type="InterPro" id="IPR043504">
    <property type="entry name" value="Peptidase_S1_PA_chymotrypsin"/>
</dbReference>
<keyword evidence="5" id="KW-1185">Reference proteome</keyword>
<dbReference type="Pfam" id="PF00089">
    <property type="entry name" value="Trypsin"/>
    <property type="match status" value="1"/>
</dbReference>
<dbReference type="Gene3D" id="2.40.10.10">
    <property type="entry name" value="Trypsin-like serine proteases"/>
    <property type="match status" value="2"/>
</dbReference>
<dbReference type="EMBL" id="BTSY01000005">
    <property type="protein sequence ID" value="GMT26518.1"/>
    <property type="molecule type" value="Genomic_DNA"/>
</dbReference>
<dbReference type="SMART" id="SM00020">
    <property type="entry name" value="Tryp_SPc"/>
    <property type="match status" value="1"/>
</dbReference>
<proteinExistence type="predicted"/>
<accession>A0AAV5W7U4</accession>
<feature type="chain" id="PRO_5043775416" description="Peptidase S1 domain-containing protein" evidence="2">
    <location>
        <begin position="18"/>
        <end position="210"/>
    </location>
</feature>
<dbReference type="PROSITE" id="PS00134">
    <property type="entry name" value="TRYPSIN_HIS"/>
    <property type="match status" value="1"/>
</dbReference>